<dbReference type="GeneID" id="1449941"/>
<keyword evidence="2" id="KW-1185">Reference proteome</keyword>
<dbReference type="PIR" id="T28318">
    <property type="entry name" value="T28318"/>
</dbReference>
<dbReference type="EMBL" id="AF063866">
    <property type="protein sequence ID" value="AAC97678.1"/>
    <property type="molecule type" value="Genomic_DNA"/>
</dbReference>
<dbReference type="Proteomes" id="UP000172353">
    <property type="component" value="Segment"/>
</dbReference>
<name>Q9YVT5_MSEPV</name>
<organismHost>
    <name type="scientific">Melanoplus sanguinipes</name>
    <name type="common">Migratory grasshopper</name>
    <dbReference type="NCBI Taxonomy" id="65742"/>
</organismHost>
<dbReference type="OrthoDB" id="10054at10239"/>
<dbReference type="KEGG" id="vg:1449941"/>
<sequence length="430" mass="51002">MYNKYILEKLIRIKLLKPKIYIVTSNKSLNDIKKIVNVYNSLVKSINKALNLPSRLSIDGIVLKDLIWDNSKIIIKNYPYVYYEIGITNNFISSEKNYIYTDGVDCLIFKKTLKKSIISVYIQHASFKGNKKTSGFNIWDILPKIDYYLYCNINNCISMIDNISIRCLIISKDTNISMEELYISIMNGKSMHDELDIKIIYYDINKQRHFNHFNNFKVLPEYDKKNDIANVILTYKNKKLFLYIKKLYNSKIQNTVLNKNNLTYDLIVEDKIIPLKKTYFLHYYKINKDIFYYNDNNNNIKIFSNEINFDGLIDIDHYEFNYKLYNKNSLFIKLCIASQIIDKYENEILNINDENIETVIKNIKKINNKILINNLSKLLNKSIKDHMNEINININDIKYDYNLQTFVGKNSDIYNSIYKLIKEIYLLSNA</sequence>
<proteinExistence type="predicted"/>
<protein>
    <submittedName>
        <fullName evidence="1">Uncharacterized protein</fullName>
    </submittedName>
</protein>
<accession>Q9YVT5</accession>
<evidence type="ECO:0000313" key="2">
    <source>
        <dbReference type="Proteomes" id="UP000172353"/>
    </source>
</evidence>
<organism evidence="1 2">
    <name type="scientific">Melanoplus sanguinipes entomopoxvirus</name>
    <name type="common">MsEPV</name>
    <dbReference type="NCBI Taxonomy" id="83191"/>
    <lineage>
        <taxon>Viruses</taxon>
        <taxon>Varidnaviria</taxon>
        <taxon>Bamfordvirae</taxon>
        <taxon>Nucleocytoviricota</taxon>
        <taxon>Pokkesviricetes</taxon>
        <taxon>Chitovirales</taxon>
        <taxon>Poxviridae</taxon>
        <taxon>Entomopoxvirinae</taxon>
        <taxon>Deltaentomopoxvirus</taxon>
        <taxon>Deltaentomopoxvirus msanguinipes</taxon>
    </lineage>
</organism>
<evidence type="ECO:0000313" key="1">
    <source>
        <dbReference type="EMBL" id="AAC97678.1"/>
    </source>
</evidence>
<dbReference type="RefSeq" id="NP_048228.1">
    <property type="nucleotide sequence ID" value="NC_001993.1"/>
</dbReference>
<gene>
    <name evidence="1" type="primary">MSV157</name>
</gene>
<reference evidence="1 2" key="1">
    <citation type="journal article" date="1999" name="J. Virol.">
        <title>The genome of Melanoplus sanguinipes entomopoxvirus.</title>
        <authorList>
            <person name="Afonso C.L."/>
            <person name="Tulman E.R."/>
            <person name="Lu Z."/>
            <person name="Oma E."/>
            <person name="Kutish G.F."/>
            <person name="Rock D.L."/>
        </authorList>
    </citation>
    <scope>NUCLEOTIDE SEQUENCE [LARGE SCALE GENOMIC DNA]</scope>
    <source>
        <strain evidence="1">Tucson</strain>
    </source>
</reference>